<name>A0A0R1S1Q6_9LACO</name>
<keyword evidence="11" id="KW-1185">Reference proteome</keyword>
<accession>A0A0R1S1Q6</accession>
<feature type="domain" description="Mechanosensitive ion channel MscS" evidence="8">
    <location>
        <begin position="108"/>
        <end position="171"/>
    </location>
</feature>
<evidence type="ECO:0000313" key="10">
    <source>
        <dbReference type="EMBL" id="KRL63047.1"/>
    </source>
</evidence>
<evidence type="ECO:0000256" key="4">
    <source>
        <dbReference type="ARBA" id="ARBA00022692"/>
    </source>
</evidence>
<evidence type="ECO:0000256" key="7">
    <source>
        <dbReference type="SAM" id="Phobius"/>
    </source>
</evidence>
<feature type="transmembrane region" description="Helical" evidence="7">
    <location>
        <begin position="15"/>
        <end position="36"/>
    </location>
</feature>
<evidence type="ECO:0000259" key="8">
    <source>
        <dbReference type="Pfam" id="PF00924"/>
    </source>
</evidence>
<dbReference type="Pfam" id="PF21088">
    <property type="entry name" value="MS_channel_1st"/>
    <property type="match status" value="1"/>
</dbReference>
<dbReference type="PANTHER" id="PTHR30460:SF0">
    <property type="entry name" value="MODERATE CONDUCTANCE MECHANOSENSITIVE CHANNEL YBIO"/>
    <property type="match status" value="1"/>
</dbReference>
<evidence type="ECO:0000256" key="1">
    <source>
        <dbReference type="ARBA" id="ARBA00004651"/>
    </source>
</evidence>
<evidence type="ECO:0000256" key="5">
    <source>
        <dbReference type="ARBA" id="ARBA00022989"/>
    </source>
</evidence>
<dbReference type="STRING" id="1122152.GCA_000425905_00869"/>
<dbReference type="SUPFAM" id="SSF82861">
    <property type="entry name" value="Mechanosensitive channel protein MscS (YggB), transmembrane region"/>
    <property type="match status" value="1"/>
</dbReference>
<keyword evidence="6 7" id="KW-0472">Membrane</keyword>
<dbReference type="GO" id="GO:0005886">
    <property type="term" value="C:plasma membrane"/>
    <property type="evidence" value="ECO:0007669"/>
    <property type="project" value="UniProtKB-SubCell"/>
</dbReference>
<evidence type="ECO:0000256" key="6">
    <source>
        <dbReference type="ARBA" id="ARBA00023136"/>
    </source>
</evidence>
<dbReference type="InterPro" id="IPR023408">
    <property type="entry name" value="MscS_beta-dom_sf"/>
</dbReference>
<sequence>MPEVSINWSNILNNFLGIIWQLVITTLIFILITRFGKRIIAKYFLKGRVKLNKRSQTIANLSTNVFQYTTLFFYLFGVLSILGVPVGTLLASAGIFSLALGMGAQGFVSDLVNGFFILSEEQYNVGDWVKIGTETGSVVRLGIRTTCIKQTDGSLIYIPNRNILNVTNISHGGFGVDINLEISASNDLDKVEALIKETNTKLSHLEKYLSTPPALYGIISQSGPNLTYQVHLQVVSGNSIEIKNTYFSGYISAFQAAGVEFGQSNIETSKK</sequence>
<dbReference type="Proteomes" id="UP000051931">
    <property type="component" value="Unassembled WGS sequence"/>
</dbReference>
<dbReference type="PATRIC" id="fig|1122152.4.peg.1014"/>
<feature type="transmembrane region" description="Helical" evidence="7">
    <location>
        <begin position="82"/>
        <end position="101"/>
    </location>
</feature>
<dbReference type="InterPro" id="IPR011066">
    <property type="entry name" value="MscS_channel_C_sf"/>
</dbReference>
<keyword evidence="4 7" id="KW-0812">Transmembrane</keyword>
<feature type="domain" description="Mechanosensitive ion channel transmembrane helices 2/3" evidence="9">
    <location>
        <begin position="65"/>
        <end position="105"/>
    </location>
</feature>
<dbReference type="PANTHER" id="PTHR30460">
    <property type="entry name" value="MODERATE CONDUCTANCE MECHANOSENSITIVE CHANNEL YBIO"/>
    <property type="match status" value="1"/>
</dbReference>
<comment type="similarity">
    <text evidence="2">Belongs to the MscS (TC 1.A.23) family.</text>
</comment>
<dbReference type="SUPFAM" id="SSF82689">
    <property type="entry name" value="Mechanosensitive channel protein MscS (YggB), C-terminal domain"/>
    <property type="match status" value="1"/>
</dbReference>
<evidence type="ECO:0000256" key="2">
    <source>
        <dbReference type="ARBA" id="ARBA00008017"/>
    </source>
</evidence>
<dbReference type="eggNOG" id="COG0668">
    <property type="taxonomic scope" value="Bacteria"/>
</dbReference>
<reference evidence="10 11" key="1">
    <citation type="journal article" date="2015" name="Genome Announc.">
        <title>Expanding the biotechnology potential of lactobacilli through comparative genomics of 213 strains and associated genera.</title>
        <authorList>
            <person name="Sun Z."/>
            <person name="Harris H.M."/>
            <person name="McCann A."/>
            <person name="Guo C."/>
            <person name="Argimon S."/>
            <person name="Zhang W."/>
            <person name="Yang X."/>
            <person name="Jeffery I.B."/>
            <person name="Cooney J.C."/>
            <person name="Kagawa T.F."/>
            <person name="Liu W."/>
            <person name="Song Y."/>
            <person name="Salvetti E."/>
            <person name="Wrobel A."/>
            <person name="Rasinkangas P."/>
            <person name="Parkhill J."/>
            <person name="Rea M.C."/>
            <person name="O'Sullivan O."/>
            <person name="Ritari J."/>
            <person name="Douillard F.P."/>
            <person name="Paul Ross R."/>
            <person name="Yang R."/>
            <person name="Briner A.E."/>
            <person name="Felis G.E."/>
            <person name="de Vos W.M."/>
            <person name="Barrangou R."/>
            <person name="Klaenhammer T.R."/>
            <person name="Caufield P.W."/>
            <person name="Cui Y."/>
            <person name="Zhang H."/>
            <person name="O'Toole P.W."/>
        </authorList>
    </citation>
    <scope>NUCLEOTIDE SEQUENCE [LARGE SCALE GENOMIC DNA]</scope>
    <source>
        <strain evidence="10 11">DSM 15354</strain>
    </source>
</reference>
<dbReference type="EMBL" id="AZFB01000005">
    <property type="protein sequence ID" value="KRL63047.1"/>
    <property type="molecule type" value="Genomic_DNA"/>
</dbReference>
<gene>
    <name evidence="10" type="ORF">FC23_GL000984</name>
</gene>
<dbReference type="Pfam" id="PF00924">
    <property type="entry name" value="MS_channel_2nd"/>
    <property type="match status" value="1"/>
</dbReference>
<dbReference type="Gene3D" id="2.30.30.60">
    <property type="match status" value="1"/>
</dbReference>
<dbReference type="Gene3D" id="1.10.287.1260">
    <property type="match status" value="1"/>
</dbReference>
<keyword evidence="3" id="KW-1003">Cell membrane</keyword>
<dbReference type="Gene3D" id="3.30.70.100">
    <property type="match status" value="1"/>
</dbReference>
<keyword evidence="5 7" id="KW-1133">Transmembrane helix</keyword>
<dbReference type="InterPro" id="IPR011014">
    <property type="entry name" value="MscS_channel_TM-2"/>
</dbReference>
<proteinExistence type="inferred from homology"/>
<dbReference type="GO" id="GO:0008381">
    <property type="term" value="F:mechanosensitive monoatomic ion channel activity"/>
    <property type="evidence" value="ECO:0007669"/>
    <property type="project" value="InterPro"/>
</dbReference>
<evidence type="ECO:0000259" key="9">
    <source>
        <dbReference type="Pfam" id="PF21088"/>
    </source>
</evidence>
<evidence type="ECO:0000313" key="11">
    <source>
        <dbReference type="Proteomes" id="UP000051931"/>
    </source>
</evidence>
<comment type="caution">
    <text evidence="10">The sequence shown here is derived from an EMBL/GenBank/DDBJ whole genome shotgun (WGS) entry which is preliminary data.</text>
</comment>
<dbReference type="AlphaFoldDB" id="A0A0R1S1Q6"/>
<comment type="subcellular location">
    <subcellularLocation>
        <location evidence="1">Cell membrane</location>
        <topology evidence="1">Multi-pass membrane protein</topology>
    </subcellularLocation>
</comment>
<protein>
    <submittedName>
        <fullName evidence="10">Small-conductance mechanosensitive channel</fullName>
    </submittedName>
</protein>
<organism evidence="10 11">
    <name type="scientific">Lactobacillus psittaci DSM 15354</name>
    <dbReference type="NCBI Taxonomy" id="1122152"/>
    <lineage>
        <taxon>Bacteria</taxon>
        <taxon>Bacillati</taxon>
        <taxon>Bacillota</taxon>
        <taxon>Bacilli</taxon>
        <taxon>Lactobacillales</taxon>
        <taxon>Lactobacillaceae</taxon>
        <taxon>Lactobacillus</taxon>
    </lineage>
</organism>
<dbReference type="SUPFAM" id="SSF50182">
    <property type="entry name" value="Sm-like ribonucleoproteins"/>
    <property type="match status" value="1"/>
</dbReference>
<dbReference type="InterPro" id="IPR010920">
    <property type="entry name" value="LSM_dom_sf"/>
</dbReference>
<dbReference type="InterPro" id="IPR049142">
    <property type="entry name" value="MS_channel_1st"/>
</dbReference>
<evidence type="ECO:0000256" key="3">
    <source>
        <dbReference type="ARBA" id="ARBA00022475"/>
    </source>
</evidence>
<dbReference type="InterPro" id="IPR006685">
    <property type="entry name" value="MscS_channel_2nd"/>
</dbReference>
<dbReference type="InterPro" id="IPR045276">
    <property type="entry name" value="YbiO_bact"/>
</dbReference>
<dbReference type="RefSeq" id="WP_034538470.1">
    <property type="nucleotide sequence ID" value="NZ_AZFB01000005.1"/>
</dbReference>